<evidence type="ECO:0000313" key="2">
    <source>
        <dbReference type="EMBL" id="QJA61677.1"/>
    </source>
</evidence>
<sequence length="57" mass="6683">MSMDDIEKKFTLSQLIIMSTIQGIQMDHEKSKMPGSKRVINKSADPKEQNKRAWRYL</sequence>
<dbReference type="AlphaFoldDB" id="A0A6M3IXF0"/>
<feature type="region of interest" description="Disordered" evidence="1">
    <location>
        <begin position="27"/>
        <end position="57"/>
    </location>
</feature>
<gene>
    <name evidence="3" type="ORF">MM415A01998_0003</name>
    <name evidence="2" type="ORF">MM415B00899_0009</name>
</gene>
<organism evidence="2">
    <name type="scientific">viral metagenome</name>
    <dbReference type="NCBI Taxonomy" id="1070528"/>
    <lineage>
        <taxon>unclassified sequences</taxon>
        <taxon>metagenomes</taxon>
        <taxon>organismal metagenomes</taxon>
    </lineage>
</organism>
<reference evidence="2" key="1">
    <citation type="submission" date="2020-03" db="EMBL/GenBank/DDBJ databases">
        <title>The deep terrestrial virosphere.</title>
        <authorList>
            <person name="Holmfeldt K."/>
            <person name="Nilsson E."/>
            <person name="Simone D."/>
            <person name="Lopez-Fernandez M."/>
            <person name="Wu X."/>
            <person name="de Brujin I."/>
            <person name="Lundin D."/>
            <person name="Andersson A."/>
            <person name="Bertilsson S."/>
            <person name="Dopson M."/>
        </authorList>
    </citation>
    <scope>NUCLEOTIDE SEQUENCE</scope>
    <source>
        <strain evidence="3">MM415A01998</strain>
        <strain evidence="2">MM415B00899</strain>
    </source>
</reference>
<dbReference type="EMBL" id="MT141449">
    <property type="protein sequence ID" value="QJA61677.1"/>
    <property type="molecule type" value="Genomic_DNA"/>
</dbReference>
<protein>
    <submittedName>
        <fullName evidence="2">Uncharacterized protein</fullName>
    </submittedName>
</protein>
<dbReference type="EMBL" id="MT142099">
    <property type="protein sequence ID" value="QJA74447.1"/>
    <property type="molecule type" value="Genomic_DNA"/>
</dbReference>
<proteinExistence type="predicted"/>
<evidence type="ECO:0000313" key="3">
    <source>
        <dbReference type="EMBL" id="QJA74447.1"/>
    </source>
</evidence>
<accession>A0A6M3IXF0</accession>
<name>A0A6M3IXF0_9ZZZZ</name>
<evidence type="ECO:0000256" key="1">
    <source>
        <dbReference type="SAM" id="MobiDB-lite"/>
    </source>
</evidence>